<dbReference type="EC" id="2.3.2.2" evidence="6"/>
<dbReference type="InterPro" id="IPR043138">
    <property type="entry name" value="GGT_lsub"/>
</dbReference>
<evidence type="ECO:0000256" key="6">
    <source>
        <dbReference type="RuleBase" id="RU368036"/>
    </source>
</evidence>
<proteinExistence type="inferred from homology"/>
<dbReference type="GO" id="GO:0036374">
    <property type="term" value="F:glutathione hydrolase activity"/>
    <property type="evidence" value="ECO:0007669"/>
    <property type="project" value="UniProtKB-UniRule"/>
</dbReference>
<keyword evidence="6" id="KW-0865">Zymogen</keyword>
<dbReference type="GO" id="GO:0006750">
    <property type="term" value="P:glutathione biosynthetic process"/>
    <property type="evidence" value="ECO:0007669"/>
    <property type="project" value="UniProtKB-KW"/>
</dbReference>
<accession>A0A1A7NXB7</accession>
<keyword evidence="6" id="KW-0808">Transferase</keyword>
<feature type="binding site" evidence="5">
    <location>
        <position position="491"/>
    </location>
    <ligand>
        <name>L-glutamate</name>
        <dbReference type="ChEBI" id="CHEBI:29985"/>
    </ligand>
</feature>
<dbReference type="SUPFAM" id="SSF56235">
    <property type="entry name" value="N-terminal nucleophile aminohydrolases (Ntn hydrolases)"/>
    <property type="match status" value="1"/>
</dbReference>
<comment type="PTM">
    <text evidence="6">Cleaved by autocatalysis into a large and a small subunit.</text>
</comment>
<comment type="catalytic activity">
    <reaction evidence="2 6">
        <text>glutathione + H2O = L-cysteinylglycine + L-glutamate</text>
        <dbReference type="Rhea" id="RHEA:28807"/>
        <dbReference type="ChEBI" id="CHEBI:15377"/>
        <dbReference type="ChEBI" id="CHEBI:29985"/>
        <dbReference type="ChEBI" id="CHEBI:57925"/>
        <dbReference type="ChEBI" id="CHEBI:61694"/>
        <dbReference type="EC" id="3.4.19.13"/>
    </reaction>
</comment>
<keyword evidence="6" id="KW-0012">Acyltransferase</keyword>
<evidence type="ECO:0000256" key="4">
    <source>
        <dbReference type="PIRSR" id="PIRSR600101-1"/>
    </source>
</evidence>
<dbReference type="Gene3D" id="3.60.20.40">
    <property type="match status" value="1"/>
</dbReference>
<dbReference type="EMBL" id="JTJL01000018">
    <property type="protein sequence ID" value="OBW94837.1"/>
    <property type="molecule type" value="Genomic_DNA"/>
</dbReference>
<dbReference type="NCBIfam" id="TIGR00066">
    <property type="entry name" value="g_glut_trans"/>
    <property type="match status" value="1"/>
</dbReference>
<organism evidence="7 8">
    <name type="scientific">Gallibacterium salpingitidis</name>
    <dbReference type="NCBI Taxonomy" id="505341"/>
    <lineage>
        <taxon>Bacteria</taxon>
        <taxon>Pseudomonadati</taxon>
        <taxon>Pseudomonadota</taxon>
        <taxon>Gammaproteobacteria</taxon>
        <taxon>Pasteurellales</taxon>
        <taxon>Pasteurellaceae</taxon>
        <taxon>Gallibacterium</taxon>
    </lineage>
</organism>
<comment type="similarity">
    <text evidence="6">Belongs to the gamma-glutamyltransferase family.</text>
</comment>
<keyword evidence="8" id="KW-1185">Reference proteome</keyword>
<dbReference type="Pfam" id="PF01019">
    <property type="entry name" value="G_glu_transpept"/>
    <property type="match status" value="1"/>
</dbReference>
<dbReference type="InterPro" id="IPR043137">
    <property type="entry name" value="GGT_ssub_C"/>
</dbReference>
<comment type="pathway">
    <text evidence="6">Sulfur metabolism; glutathione metabolism.</text>
</comment>
<dbReference type="GO" id="GO:0006751">
    <property type="term" value="P:glutathione catabolic process"/>
    <property type="evidence" value="ECO:0007669"/>
    <property type="project" value="UniProtKB-UniRule"/>
</dbReference>
<reference evidence="7 8" key="1">
    <citation type="submission" date="2014-11" db="EMBL/GenBank/DDBJ databases">
        <title>Pan-genome of Gallibacterium spp.</title>
        <authorList>
            <person name="Kudirkiene E."/>
            <person name="Bojesen A.M."/>
        </authorList>
    </citation>
    <scope>NUCLEOTIDE SEQUENCE [LARGE SCALE GENOMIC DNA]</scope>
    <source>
        <strain evidence="7 8">F150</strain>
    </source>
</reference>
<dbReference type="InterPro" id="IPR000101">
    <property type="entry name" value="GGT_peptidase"/>
</dbReference>
<dbReference type="Proteomes" id="UP000092649">
    <property type="component" value="Unassembled WGS sequence"/>
</dbReference>
<dbReference type="AlphaFoldDB" id="A0A1A7NXB7"/>
<evidence type="ECO:0000256" key="5">
    <source>
        <dbReference type="PIRSR" id="PIRSR600101-2"/>
    </source>
</evidence>
<sequence length="594" mass="65263">MKLQSTFLSCSNSMRSIAITATILCFSGSLYSAENFTYDPKLIHSPSHLTTAQADNPLATHAMVTSPHYLATQAGIDVLQRGGSAIDAAIATAATLAVVYPQMCTLGGDSFWLIYDAKSGELKALNASGRAGEKATIDFYKSKGFSKIPSRGYYSANTVPGIVSGWDKAYQYSQQHMNSHFAWKDLFKTPISLAKNGFPVSSSLEYWSKINLDPTDSEFRNLSRFSEFAKIFLKNSKQAYQVGDILKQEDLGNTLQLIADKGAKEFYQGSIAKAIVADLQAHDGMLTLNDFSEHQANWVKPIHVAYRDTIAYNFPPNTQGMASLEILNILNNFDVRKLGEGTADYYHLLIEATKQSFADRDKYLSDPDFVHIPLDKLLSKEHGKEQARQINMQKAATNVQALDPKGDTVWFGVVDAQGNAVSLIQSIYHDFGSAIVPKGTGIILQNRGSFFSLDKNNVNALAPHKRTFHTLNPAMLFKNNKPYLIYGTMGGEGQPQTQAALVTRIVDFAMSPQQAVDAPRWLYGRTWGASSNDLKLEGRISAQTAQELQRRGHPVKMLPDYTDTMGHAGAILIRENGVLQGASDPRSDGLATGF</sequence>
<dbReference type="UniPathway" id="UPA00204"/>
<keyword evidence="6" id="KW-0378">Hydrolase</keyword>
<comment type="catalytic activity">
    <reaction evidence="3 6">
        <text>an N-terminal (5-L-glutamyl)-[peptide] + an alpha-amino acid = 5-L-glutamyl amino acid + an N-terminal L-alpha-aminoacyl-[peptide]</text>
        <dbReference type="Rhea" id="RHEA:23904"/>
        <dbReference type="Rhea" id="RHEA-COMP:9780"/>
        <dbReference type="Rhea" id="RHEA-COMP:9795"/>
        <dbReference type="ChEBI" id="CHEBI:77644"/>
        <dbReference type="ChEBI" id="CHEBI:78597"/>
        <dbReference type="ChEBI" id="CHEBI:78599"/>
        <dbReference type="ChEBI" id="CHEBI:78608"/>
        <dbReference type="EC" id="2.3.2.2"/>
    </reaction>
</comment>
<evidence type="ECO:0000313" key="7">
    <source>
        <dbReference type="EMBL" id="OBW94837.1"/>
    </source>
</evidence>
<dbReference type="GO" id="GO:0103068">
    <property type="term" value="F:leukotriene C4 gamma-glutamyl transferase activity"/>
    <property type="evidence" value="ECO:0007669"/>
    <property type="project" value="UniProtKB-EC"/>
</dbReference>
<protein>
    <recommendedName>
        <fullName evidence="6">Glutathione hydrolase proenzyme</fullName>
        <ecNumber evidence="6">2.3.2.2</ecNumber>
        <ecNumber evidence="6">3.4.19.13</ecNumber>
    </recommendedName>
    <component>
        <recommendedName>
            <fullName evidence="6">Glutathione hydrolase large chain</fullName>
        </recommendedName>
    </component>
    <component>
        <recommendedName>
            <fullName evidence="6">Glutathione hydrolase small chain</fullName>
        </recommendedName>
    </component>
</protein>
<gene>
    <name evidence="7" type="ORF">QS62_05165</name>
</gene>
<comment type="subunit">
    <text evidence="6">This enzyme consists of two polypeptide chains, which are synthesized in precursor form from a single polypeptide.</text>
</comment>
<evidence type="ECO:0000256" key="3">
    <source>
        <dbReference type="ARBA" id="ARBA00047417"/>
    </source>
</evidence>
<comment type="catalytic activity">
    <reaction evidence="1 6">
        <text>an S-substituted glutathione + H2O = an S-substituted L-cysteinylglycine + L-glutamate</text>
        <dbReference type="Rhea" id="RHEA:59468"/>
        <dbReference type="ChEBI" id="CHEBI:15377"/>
        <dbReference type="ChEBI" id="CHEBI:29985"/>
        <dbReference type="ChEBI" id="CHEBI:90779"/>
        <dbReference type="ChEBI" id="CHEBI:143103"/>
        <dbReference type="EC" id="3.4.19.13"/>
    </reaction>
</comment>
<dbReference type="PANTHER" id="PTHR43881:SF5">
    <property type="entry name" value="GAMMA-GLUTAMYLTRANSPEPTIDASE"/>
    <property type="match status" value="1"/>
</dbReference>
<dbReference type="PANTHER" id="PTHR43881">
    <property type="entry name" value="GAMMA-GLUTAMYLTRANSPEPTIDASE (AFU_ORTHOLOGUE AFUA_4G13580)"/>
    <property type="match status" value="1"/>
</dbReference>
<comment type="caution">
    <text evidence="7">The sequence shown here is derived from an EMBL/GenBank/DDBJ whole genome shotgun (WGS) entry which is preliminary data.</text>
</comment>
<dbReference type="RefSeq" id="WP_197496264.1">
    <property type="nucleotide sequence ID" value="NZ_JTJL01000018.1"/>
</dbReference>
<dbReference type="PATRIC" id="fig|505341.3.peg.1039"/>
<evidence type="ECO:0000256" key="2">
    <source>
        <dbReference type="ARBA" id="ARBA00001089"/>
    </source>
</evidence>
<dbReference type="InterPro" id="IPR052896">
    <property type="entry name" value="GGT-like_enzyme"/>
</dbReference>
<keyword evidence="6" id="KW-0317">Glutathione biosynthesis</keyword>
<feature type="active site" description="Nucleophile" evidence="4">
    <location>
        <position position="408"/>
    </location>
</feature>
<dbReference type="InterPro" id="IPR029055">
    <property type="entry name" value="Ntn_hydrolases_N"/>
</dbReference>
<name>A0A1A7NXB7_9PAST</name>
<dbReference type="Gene3D" id="1.10.246.130">
    <property type="match status" value="1"/>
</dbReference>
<evidence type="ECO:0000256" key="1">
    <source>
        <dbReference type="ARBA" id="ARBA00001049"/>
    </source>
</evidence>
<evidence type="ECO:0000313" key="8">
    <source>
        <dbReference type="Proteomes" id="UP000092649"/>
    </source>
</evidence>
<dbReference type="PRINTS" id="PR01210">
    <property type="entry name" value="GGTRANSPTASE"/>
</dbReference>
<dbReference type="EC" id="3.4.19.13" evidence="6"/>